<evidence type="ECO:0000313" key="2">
    <source>
        <dbReference type="Proteomes" id="UP000014023"/>
    </source>
</evidence>
<accession>A0A9W5V8J0</accession>
<name>A0A9W5V8J0_BACCE</name>
<reference evidence="1 2" key="1">
    <citation type="submission" date="2012-12" db="EMBL/GenBank/DDBJ databases">
        <title>The Genome Sequence of Bacillus cereus VD196.</title>
        <authorList>
            <consortium name="The Broad Institute Genome Sequencing Platform"/>
            <consortium name="The Broad Institute Genome Sequencing Center for Infectious Disease"/>
            <person name="Feldgarden M."/>
            <person name="Van der Auwera G.A."/>
            <person name="Mahillon J."/>
            <person name="Duprez V."/>
            <person name="Timmery S."/>
            <person name="Mattelet C."/>
            <person name="Dierick K."/>
            <person name="Sun M."/>
            <person name="Yu Z."/>
            <person name="Zhu L."/>
            <person name="Hu X."/>
            <person name="Shank E.B."/>
            <person name="Swiecicka I."/>
            <person name="Hansen B.M."/>
            <person name="Andrup L."/>
            <person name="Walker B."/>
            <person name="Young S.K."/>
            <person name="Zeng Q."/>
            <person name="Gargeya S."/>
            <person name="Fitzgerald M."/>
            <person name="Haas B."/>
            <person name="Abouelleil A."/>
            <person name="Alvarado L."/>
            <person name="Arachchi H.M."/>
            <person name="Berlin A.M."/>
            <person name="Chapman S.B."/>
            <person name="Dewar J."/>
            <person name="Goldberg J."/>
            <person name="Griggs A."/>
            <person name="Gujja S."/>
            <person name="Hansen M."/>
            <person name="Howarth C."/>
            <person name="Imamovic A."/>
            <person name="Larimer J."/>
            <person name="McCowan C."/>
            <person name="Murphy C."/>
            <person name="Neiman D."/>
            <person name="Pearson M."/>
            <person name="Priest M."/>
            <person name="Roberts A."/>
            <person name="Saif S."/>
            <person name="Shea T."/>
            <person name="Sisk P."/>
            <person name="Sykes S."/>
            <person name="Wortman J."/>
            <person name="Nusbaum C."/>
            <person name="Birren B."/>
        </authorList>
    </citation>
    <scope>NUCLEOTIDE SEQUENCE [LARGE SCALE GENOMIC DNA]</scope>
    <source>
        <strain evidence="1 2">VD196</strain>
    </source>
</reference>
<dbReference type="AlphaFoldDB" id="A0A9W5V8J0"/>
<sequence length="104" mass="12160">MKKIIEQAAKLIMYKGPSIHELIAEAVMENKVVKVETKESLTILTINFITAYDTNVTDIYMFNKEKELIKQELRVNKKVKVIFDKYREVENLLRKIPNQDVMAS</sequence>
<evidence type="ECO:0000313" key="1">
    <source>
        <dbReference type="EMBL" id="EOO66388.1"/>
    </source>
</evidence>
<dbReference type="Proteomes" id="UP000014023">
    <property type="component" value="Unassembled WGS sequence"/>
</dbReference>
<protein>
    <submittedName>
        <fullName evidence="1">Uncharacterized protein</fullName>
    </submittedName>
</protein>
<dbReference type="RefSeq" id="WP_016125333.1">
    <property type="nucleotide sequence ID" value="NZ_KB976265.1"/>
</dbReference>
<comment type="caution">
    <text evidence="1">The sequence shown here is derived from an EMBL/GenBank/DDBJ whole genome shotgun (WGS) entry which is preliminary data.</text>
</comment>
<proteinExistence type="predicted"/>
<organism evidence="1 2">
    <name type="scientific">Bacillus cereus VD196</name>
    <dbReference type="NCBI Taxonomy" id="1053243"/>
    <lineage>
        <taxon>Bacteria</taxon>
        <taxon>Bacillati</taxon>
        <taxon>Bacillota</taxon>
        <taxon>Bacilli</taxon>
        <taxon>Bacillales</taxon>
        <taxon>Bacillaceae</taxon>
        <taxon>Bacillus</taxon>
        <taxon>Bacillus cereus group</taxon>
    </lineage>
</organism>
<gene>
    <name evidence="1" type="ORF">IKE_03105</name>
</gene>
<dbReference type="EMBL" id="AHFL01000015">
    <property type="protein sequence ID" value="EOO66388.1"/>
    <property type="molecule type" value="Genomic_DNA"/>
</dbReference>